<evidence type="ECO:0000256" key="1">
    <source>
        <dbReference type="ARBA" id="ARBA00022729"/>
    </source>
</evidence>
<evidence type="ECO:0000256" key="2">
    <source>
        <dbReference type="SAM" id="SignalP"/>
    </source>
</evidence>
<sequence length="440" mass="45718">MKRTSRWRLARVAMLAAVAVFVGTIAPSLTTAAPATAATDGQMIIPASGRIESRVGDGCRSNYRNHDGIDISGQGGTPIVAAYDGVIKTRASNSGYGYYVDIEHTGGYVTRYAHMAAQGSVAIGSRVTRGQQIGIVGNTGASTGAHLHFEVWRNGSVYTAINQGFVCLSTVARGNPIPLVFPGLSTAPISTVNSADYNGDGKADLLAVAGDSDLQFFAGNGRGGFLKPEIVTGAWGIHRHLTHADLNADGRADMLVARSDGVLEYYAGNTTGGFGEFGTPGAGWYDLLHVTSGADYTGDGIQDVLGASASGVLTIYRGNGTGTLPGPHITVGSGWNTIRLIAGGDFNGDRHGDIMAVGNDGTLYFYPGLGGRFGTRVALSTGWGSITALTGGVDYNGDKYPDLIARTSAGELYLYPGDGTGRLKSRSLIGPGWSGYFQIE</sequence>
<dbReference type="OrthoDB" id="581998at2"/>
<dbReference type="Gene3D" id="2.70.70.10">
    <property type="entry name" value="Glucose Permease (Domain IIA)"/>
    <property type="match status" value="1"/>
</dbReference>
<keyword evidence="5" id="KW-1185">Reference proteome</keyword>
<dbReference type="InterPro" id="IPR050570">
    <property type="entry name" value="Cell_wall_metabolism_enzyme"/>
</dbReference>
<accession>A0A511AET5</accession>
<dbReference type="InterPro" id="IPR013517">
    <property type="entry name" value="FG-GAP"/>
</dbReference>
<evidence type="ECO:0000313" key="5">
    <source>
        <dbReference type="Proteomes" id="UP000321225"/>
    </source>
</evidence>
<reference evidence="4 5" key="1">
    <citation type="submission" date="2019-07" db="EMBL/GenBank/DDBJ databases">
        <title>Whole genome shotgun sequence of Microbacterium aerolatum NBRC 103071.</title>
        <authorList>
            <person name="Hosoyama A."/>
            <person name="Uohara A."/>
            <person name="Ohji S."/>
            <person name="Ichikawa N."/>
        </authorList>
    </citation>
    <scope>NUCLEOTIDE SEQUENCE [LARGE SCALE GENOMIC DNA]</scope>
    <source>
        <strain evidence="4 5">NBRC 103071</strain>
    </source>
</reference>
<gene>
    <name evidence="4" type="ORF">MAE01_18510</name>
</gene>
<dbReference type="InterPro" id="IPR016047">
    <property type="entry name" value="M23ase_b-sheet_dom"/>
</dbReference>
<evidence type="ECO:0000313" key="4">
    <source>
        <dbReference type="EMBL" id="GEK86675.1"/>
    </source>
</evidence>
<dbReference type="PANTHER" id="PTHR21666">
    <property type="entry name" value="PEPTIDASE-RELATED"/>
    <property type="match status" value="1"/>
</dbReference>
<dbReference type="Pfam" id="PF01551">
    <property type="entry name" value="Peptidase_M23"/>
    <property type="match status" value="1"/>
</dbReference>
<proteinExistence type="predicted"/>
<protein>
    <recommendedName>
        <fullName evidence="3">M23ase beta-sheet core domain-containing protein</fullName>
    </recommendedName>
</protein>
<dbReference type="InterPro" id="IPR011055">
    <property type="entry name" value="Dup_hybrid_motif"/>
</dbReference>
<dbReference type="SUPFAM" id="SSF51261">
    <property type="entry name" value="Duplicated hybrid motif"/>
    <property type="match status" value="1"/>
</dbReference>
<dbReference type="RefSeq" id="WP_147039270.1">
    <property type="nucleotide sequence ID" value="NZ_BJUW01000007.1"/>
</dbReference>
<feature type="chain" id="PRO_5039721295" description="M23ase beta-sheet core domain-containing protein" evidence="2">
    <location>
        <begin position="33"/>
        <end position="440"/>
    </location>
</feature>
<dbReference type="PANTHER" id="PTHR21666:SF270">
    <property type="entry name" value="MUREIN HYDROLASE ACTIVATOR ENVC"/>
    <property type="match status" value="1"/>
</dbReference>
<dbReference type="GO" id="GO:0004222">
    <property type="term" value="F:metalloendopeptidase activity"/>
    <property type="evidence" value="ECO:0007669"/>
    <property type="project" value="TreeGrafter"/>
</dbReference>
<feature type="signal peptide" evidence="2">
    <location>
        <begin position="1"/>
        <end position="32"/>
    </location>
</feature>
<dbReference type="AlphaFoldDB" id="A0A511AET5"/>
<evidence type="ECO:0000259" key="3">
    <source>
        <dbReference type="Pfam" id="PF01551"/>
    </source>
</evidence>
<dbReference type="CDD" id="cd12797">
    <property type="entry name" value="M23_peptidase"/>
    <property type="match status" value="1"/>
</dbReference>
<dbReference type="EMBL" id="BJUW01000007">
    <property type="protein sequence ID" value="GEK86675.1"/>
    <property type="molecule type" value="Genomic_DNA"/>
</dbReference>
<dbReference type="Gene3D" id="2.40.128.340">
    <property type="match status" value="1"/>
</dbReference>
<dbReference type="SUPFAM" id="SSF69318">
    <property type="entry name" value="Integrin alpha N-terminal domain"/>
    <property type="match status" value="1"/>
</dbReference>
<dbReference type="Pfam" id="PF13517">
    <property type="entry name" value="FG-GAP_3"/>
    <property type="match status" value="2"/>
</dbReference>
<dbReference type="InterPro" id="IPR028994">
    <property type="entry name" value="Integrin_alpha_N"/>
</dbReference>
<name>A0A511AET5_9MICO</name>
<keyword evidence="1 2" id="KW-0732">Signal</keyword>
<feature type="domain" description="M23ase beta-sheet core" evidence="3">
    <location>
        <begin position="65"/>
        <end position="156"/>
    </location>
</feature>
<dbReference type="Proteomes" id="UP000321225">
    <property type="component" value="Unassembled WGS sequence"/>
</dbReference>
<dbReference type="Gene3D" id="2.130.10.130">
    <property type="entry name" value="Integrin alpha, N-terminal"/>
    <property type="match status" value="1"/>
</dbReference>
<organism evidence="4 5">
    <name type="scientific">Microbacterium aerolatum</name>
    <dbReference type="NCBI Taxonomy" id="153731"/>
    <lineage>
        <taxon>Bacteria</taxon>
        <taxon>Bacillati</taxon>
        <taxon>Actinomycetota</taxon>
        <taxon>Actinomycetes</taxon>
        <taxon>Micrococcales</taxon>
        <taxon>Microbacteriaceae</taxon>
        <taxon>Microbacterium</taxon>
    </lineage>
</organism>
<comment type="caution">
    <text evidence="4">The sequence shown here is derived from an EMBL/GenBank/DDBJ whole genome shotgun (WGS) entry which is preliminary data.</text>
</comment>